<sequence>MPFIHNKQLYSASNNTRQIEEHTHTQESVDLMSPTFLLPQAQPTQINNKDIALITLMAIFILLIGAAAIRLAHLLKHSSFNFLKYTSSIFLHQVYRVR</sequence>
<evidence type="ECO:0000313" key="3">
    <source>
        <dbReference type="Proteomes" id="UP000188533"/>
    </source>
</evidence>
<reference evidence="2 3" key="2">
    <citation type="submission" date="2017-02" db="EMBL/GenBank/DDBJ databases">
        <title>A genome survey and senescence transcriptome analysis in Lentinula edodes.</title>
        <authorList>
            <person name="Sakamoto Y."/>
            <person name="Nakade K."/>
            <person name="Sato S."/>
            <person name="Yoshida Y."/>
            <person name="Miyazaki K."/>
            <person name="Natsume S."/>
            <person name="Konno N."/>
        </authorList>
    </citation>
    <scope>NUCLEOTIDE SEQUENCE [LARGE SCALE GENOMIC DNA]</scope>
    <source>
        <strain evidence="2 3">NBRC 111202</strain>
    </source>
</reference>
<accession>A0A1Q3E3E9</accession>
<dbReference type="AlphaFoldDB" id="A0A1Q3E3E9"/>
<reference evidence="2 3" key="1">
    <citation type="submission" date="2016-08" db="EMBL/GenBank/DDBJ databases">
        <authorList>
            <consortium name="Lentinula edodes genome sequencing consortium"/>
            <person name="Sakamoto Y."/>
            <person name="Nakade K."/>
            <person name="Sato S."/>
            <person name="Yoshida Y."/>
            <person name="Miyazaki K."/>
            <person name="Natsume S."/>
            <person name="Konno N."/>
        </authorList>
    </citation>
    <scope>NUCLEOTIDE SEQUENCE [LARGE SCALE GENOMIC DNA]</scope>
    <source>
        <strain evidence="2 3">NBRC 111202</strain>
    </source>
</reference>
<keyword evidence="1" id="KW-0812">Transmembrane</keyword>
<protein>
    <submittedName>
        <fullName evidence="2">Uncharacterized protein</fullName>
    </submittedName>
</protein>
<evidence type="ECO:0000313" key="2">
    <source>
        <dbReference type="EMBL" id="GAW01765.1"/>
    </source>
</evidence>
<keyword evidence="1" id="KW-0472">Membrane</keyword>
<name>A0A1Q3E3E9_LENED</name>
<evidence type="ECO:0000256" key="1">
    <source>
        <dbReference type="SAM" id="Phobius"/>
    </source>
</evidence>
<keyword evidence="3" id="KW-1185">Reference proteome</keyword>
<proteinExistence type="predicted"/>
<keyword evidence="1" id="KW-1133">Transmembrane helix</keyword>
<dbReference type="Proteomes" id="UP000188533">
    <property type="component" value="Unassembled WGS sequence"/>
</dbReference>
<organism evidence="2 3">
    <name type="scientific">Lentinula edodes</name>
    <name type="common">Shiitake mushroom</name>
    <name type="synonym">Lentinus edodes</name>
    <dbReference type="NCBI Taxonomy" id="5353"/>
    <lineage>
        <taxon>Eukaryota</taxon>
        <taxon>Fungi</taxon>
        <taxon>Dikarya</taxon>
        <taxon>Basidiomycota</taxon>
        <taxon>Agaricomycotina</taxon>
        <taxon>Agaricomycetes</taxon>
        <taxon>Agaricomycetidae</taxon>
        <taxon>Agaricales</taxon>
        <taxon>Marasmiineae</taxon>
        <taxon>Omphalotaceae</taxon>
        <taxon>Lentinula</taxon>
    </lineage>
</organism>
<dbReference type="EMBL" id="BDGU01000073">
    <property type="protein sequence ID" value="GAW01765.1"/>
    <property type="molecule type" value="Genomic_DNA"/>
</dbReference>
<feature type="transmembrane region" description="Helical" evidence="1">
    <location>
        <begin position="51"/>
        <end position="72"/>
    </location>
</feature>
<comment type="caution">
    <text evidence="2">The sequence shown here is derived from an EMBL/GenBank/DDBJ whole genome shotgun (WGS) entry which is preliminary data.</text>
</comment>
<gene>
    <name evidence="2" type="ORF">LENED_003376</name>
</gene>